<dbReference type="Proteomes" id="UP000281553">
    <property type="component" value="Unassembled WGS sequence"/>
</dbReference>
<evidence type="ECO:0000313" key="1">
    <source>
        <dbReference type="EMBL" id="VDN35845.1"/>
    </source>
</evidence>
<name>A0A3P7N0S5_DIBLA</name>
<sequence length="166" mass="18885">MHKLDRIGVSGNLQKWIQSVLLGRSQTVHAADQQSAEVAFESGVSQGSALGHILFLMYVNDCVRELYCDVTMFADDIKIWNIIRNAADEEPLQYLHQIHPIYMQLTYVDYQRIAAIVANSRVFFAFMTASEIGKGLSWSQHRHLEELETSTTPSSVSKRLYGRYPC</sequence>
<keyword evidence="2" id="KW-1185">Reference proteome</keyword>
<evidence type="ECO:0000313" key="2">
    <source>
        <dbReference type="Proteomes" id="UP000281553"/>
    </source>
</evidence>
<proteinExistence type="predicted"/>
<dbReference type="AlphaFoldDB" id="A0A3P7N0S5"/>
<reference evidence="1 2" key="1">
    <citation type="submission" date="2018-11" db="EMBL/GenBank/DDBJ databases">
        <authorList>
            <consortium name="Pathogen Informatics"/>
        </authorList>
    </citation>
    <scope>NUCLEOTIDE SEQUENCE [LARGE SCALE GENOMIC DNA]</scope>
</reference>
<accession>A0A3P7N0S5</accession>
<dbReference type="PANTHER" id="PTHR33332">
    <property type="entry name" value="REVERSE TRANSCRIPTASE DOMAIN-CONTAINING PROTEIN"/>
    <property type="match status" value="1"/>
</dbReference>
<organism evidence="1 2">
    <name type="scientific">Dibothriocephalus latus</name>
    <name type="common">Fish tapeworm</name>
    <name type="synonym">Diphyllobothrium latum</name>
    <dbReference type="NCBI Taxonomy" id="60516"/>
    <lineage>
        <taxon>Eukaryota</taxon>
        <taxon>Metazoa</taxon>
        <taxon>Spiralia</taxon>
        <taxon>Lophotrochozoa</taxon>
        <taxon>Platyhelminthes</taxon>
        <taxon>Cestoda</taxon>
        <taxon>Eucestoda</taxon>
        <taxon>Diphyllobothriidea</taxon>
        <taxon>Diphyllobothriidae</taxon>
        <taxon>Dibothriocephalus</taxon>
    </lineage>
</organism>
<dbReference type="OrthoDB" id="6283029at2759"/>
<dbReference type="EMBL" id="UYRU01087808">
    <property type="protein sequence ID" value="VDN35845.1"/>
    <property type="molecule type" value="Genomic_DNA"/>
</dbReference>
<protein>
    <submittedName>
        <fullName evidence="1">Uncharacterized protein</fullName>
    </submittedName>
</protein>
<gene>
    <name evidence="1" type="ORF">DILT_LOCUS16884</name>
</gene>